<comment type="caution">
    <text evidence="4">The sequence shown here is derived from an EMBL/GenBank/DDBJ whole genome shotgun (WGS) entry which is preliminary data.</text>
</comment>
<evidence type="ECO:0000256" key="1">
    <source>
        <dbReference type="ARBA" id="ARBA00022723"/>
    </source>
</evidence>
<dbReference type="PANTHER" id="PTHR45953:SF1">
    <property type="entry name" value="IDURONATE 2-SULFATASE"/>
    <property type="match status" value="1"/>
</dbReference>
<evidence type="ECO:0000256" key="2">
    <source>
        <dbReference type="ARBA" id="ARBA00022801"/>
    </source>
</evidence>
<sequence>MNYPNIVYIHSHDSGRYIQPYGAPMRSPRLQSFAEDAVVFRQAFAASPACSPSRASLLTGQWSHSAGMLGLANRGFTLPGYDKHLITFLHSHGYRSALAGLQHISPDTAAIGYTEILERRDWSHDQQHGSDLIAASAVEYLERSASEPFFLDVGFFDTHRPYGVPEDDIDPRWMAPPAPLPDVPATREDAAGYQSSLRRFDTAVGRVLDAVQTQGLADNTIVIITTDHGLASPGMKVTLRDSGIGVMLLVRGPGNWRGGKVLDSLVTQIDLFPTLCELIGVQPPEHLQGTSLVPLVDSQVAQVHEEIFAEVNYHVGYEPQRCVRTLRWKYIRRYLDRDSEAFAHVDRSPSRDFVRAQGWFGRPYVKEMLFDTVLDPLEQHNLVDSSEHDALLGEMRRRLQLWQEQTEDPLLEGPVALPPGAHVDDIETWSSR</sequence>
<gene>
    <name evidence="4" type="ORF">WDU96_03450</name>
</gene>
<feature type="domain" description="Sulfatase N-terminal" evidence="3">
    <location>
        <begin position="4"/>
        <end position="281"/>
    </location>
</feature>
<proteinExistence type="predicted"/>
<dbReference type="CDD" id="cd16027">
    <property type="entry name" value="SGSH"/>
    <property type="match status" value="1"/>
</dbReference>
<dbReference type="InterPro" id="IPR000917">
    <property type="entry name" value="Sulfatase_N"/>
</dbReference>
<organism evidence="4 5">
    <name type="scientific">Microbacterium marmarense</name>
    <dbReference type="NCBI Taxonomy" id="3122051"/>
    <lineage>
        <taxon>Bacteria</taxon>
        <taxon>Bacillati</taxon>
        <taxon>Actinomycetota</taxon>
        <taxon>Actinomycetes</taxon>
        <taxon>Micrococcales</taxon>
        <taxon>Microbacteriaceae</taxon>
        <taxon>Microbacterium</taxon>
    </lineage>
</organism>
<reference evidence="4 5" key="1">
    <citation type="submission" date="2024-02" db="EMBL/GenBank/DDBJ databases">
        <authorList>
            <person name="Saticioglu I.B."/>
        </authorList>
    </citation>
    <scope>NUCLEOTIDE SEQUENCE [LARGE SCALE GENOMIC DNA]</scope>
    <source>
        <strain evidence="4 5">Mu-86</strain>
    </source>
</reference>
<dbReference type="PANTHER" id="PTHR45953">
    <property type="entry name" value="IDURONATE 2-SULFATASE"/>
    <property type="match status" value="1"/>
</dbReference>
<dbReference type="Pfam" id="PF00884">
    <property type="entry name" value="Sulfatase"/>
    <property type="match status" value="1"/>
</dbReference>
<evidence type="ECO:0000313" key="5">
    <source>
        <dbReference type="Proteomes" id="UP001368654"/>
    </source>
</evidence>
<dbReference type="SUPFAM" id="SSF53649">
    <property type="entry name" value="Alkaline phosphatase-like"/>
    <property type="match status" value="1"/>
</dbReference>
<evidence type="ECO:0000313" key="4">
    <source>
        <dbReference type="EMBL" id="MEJ1154654.1"/>
    </source>
</evidence>
<name>A0ABU8LSZ3_9MICO</name>
<dbReference type="InterPro" id="IPR017850">
    <property type="entry name" value="Alkaline_phosphatase_core_sf"/>
</dbReference>
<dbReference type="EMBL" id="JBBDGL010000001">
    <property type="protein sequence ID" value="MEJ1154654.1"/>
    <property type="molecule type" value="Genomic_DNA"/>
</dbReference>
<protein>
    <submittedName>
        <fullName evidence="4">Sulfatase</fullName>
    </submittedName>
</protein>
<accession>A0ABU8LSZ3</accession>
<dbReference type="RefSeq" id="WP_337337088.1">
    <property type="nucleotide sequence ID" value="NZ_JBBDGL010000001.1"/>
</dbReference>
<dbReference type="Proteomes" id="UP001368654">
    <property type="component" value="Unassembled WGS sequence"/>
</dbReference>
<evidence type="ECO:0000259" key="3">
    <source>
        <dbReference type="Pfam" id="PF00884"/>
    </source>
</evidence>
<keyword evidence="2" id="KW-0378">Hydrolase</keyword>
<keyword evidence="5" id="KW-1185">Reference proteome</keyword>
<keyword evidence="1" id="KW-0479">Metal-binding</keyword>
<dbReference type="Gene3D" id="3.40.720.10">
    <property type="entry name" value="Alkaline Phosphatase, subunit A"/>
    <property type="match status" value="1"/>
</dbReference>